<name>A0ACB7I5V2_MANES</name>
<gene>
    <name evidence="1" type="ORF">MANES_02G064950v8</name>
</gene>
<keyword evidence="2" id="KW-1185">Reference proteome</keyword>
<comment type="caution">
    <text evidence="1">The sequence shown here is derived from an EMBL/GenBank/DDBJ whole genome shotgun (WGS) entry which is preliminary data.</text>
</comment>
<sequence>MLEMLSIDQTKEALATQGCLLNLCFSRQQPQDLLDIILNVTTLLKERDISKKNARDFKFICIHVDPSIGWSASIYHFCSANPWALYFPCQKSTVLPCILLQFFFFLFFP</sequence>
<dbReference type="EMBL" id="CM004388">
    <property type="protein sequence ID" value="KAG8659706.1"/>
    <property type="molecule type" value="Genomic_DNA"/>
</dbReference>
<evidence type="ECO:0000313" key="1">
    <source>
        <dbReference type="EMBL" id="KAG8659706.1"/>
    </source>
</evidence>
<reference evidence="2" key="1">
    <citation type="journal article" date="2016" name="Nat. Biotechnol.">
        <title>Sequencing wild and cultivated cassava and related species reveals extensive interspecific hybridization and genetic diversity.</title>
        <authorList>
            <person name="Bredeson J.V."/>
            <person name="Lyons J.B."/>
            <person name="Prochnik S.E."/>
            <person name="Wu G.A."/>
            <person name="Ha C.M."/>
            <person name="Edsinger-Gonzales E."/>
            <person name="Grimwood J."/>
            <person name="Schmutz J."/>
            <person name="Rabbi I.Y."/>
            <person name="Egesi C."/>
            <person name="Nauluvula P."/>
            <person name="Lebot V."/>
            <person name="Ndunguru J."/>
            <person name="Mkamilo G."/>
            <person name="Bart R.S."/>
            <person name="Setter T.L."/>
            <person name="Gleadow R.M."/>
            <person name="Kulakow P."/>
            <person name="Ferguson M.E."/>
            <person name="Rounsley S."/>
            <person name="Rokhsar D.S."/>
        </authorList>
    </citation>
    <scope>NUCLEOTIDE SEQUENCE [LARGE SCALE GENOMIC DNA]</scope>
    <source>
        <strain evidence="2">cv. AM560-2</strain>
    </source>
</reference>
<evidence type="ECO:0000313" key="2">
    <source>
        <dbReference type="Proteomes" id="UP000091857"/>
    </source>
</evidence>
<dbReference type="Proteomes" id="UP000091857">
    <property type="component" value="Chromosome 2"/>
</dbReference>
<protein>
    <submittedName>
        <fullName evidence="1">Uncharacterized protein</fullName>
    </submittedName>
</protein>
<organism evidence="1 2">
    <name type="scientific">Manihot esculenta</name>
    <name type="common">Cassava</name>
    <name type="synonym">Jatropha manihot</name>
    <dbReference type="NCBI Taxonomy" id="3983"/>
    <lineage>
        <taxon>Eukaryota</taxon>
        <taxon>Viridiplantae</taxon>
        <taxon>Streptophyta</taxon>
        <taxon>Embryophyta</taxon>
        <taxon>Tracheophyta</taxon>
        <taxon>Spermatophyta</taxon>
        <taxon>Magnoliopsida</taxon>
        <taxon>eudicotyledons</taxon>
        <taxon>Gunneridae</taxon>
        <taxon>Pentapetalae</taxon>
        <taxon>rosids</taxon>
        <taxon>fabids</taxon>
        <taxon>Malpighiales</taxon>
        <taxon>Euphorbiaceae</taxon>
        <taxon>Crotonoideae</taxon>
        <taxon>Manihoteae</taxon>
        <taxon>Manihot</taxon>
    </lineage>
</organism>
<accession>A0ACB7I5V2</accession>
<proteinExistence type="predicted"/>